<feature type="domain" description="PhnB-like" evidence="1">
    <location>
        <begin position="3"/>
        <end position="111"/>
    </location>
</feature>
<dbReference type="EMBL" id="BAABGY010000016">
    <property type="protein sequence ID" value="GAA4341707.1"/>
    <property type="molecule type" value="Genomic_DNA"/>
</dbReference>
<reference evidence="3" key="1">
    <citation type="journal article" date="2019" name="Int. J. Syst. Evol. Microbiol.">
        <title>The Global Catalogue of Microorganisms (GCM) 10K type strain sequencing project: providing services to taxonomists for standard genome sequencing and annotation.</title>
        <authorList>
            <consortium name="The Broad Institute Genomics Platform"/>
            <consortium name="The Broad Institute Genome Sequencing Center for Infectious Disease"/>
            <person name="Wu L."/>
            <person name="Ma J."/>
        </authorList>
    </citation>
    <scope>NUCLEOTIDE SEQUENCE [LARGE SCALE GENOMIC DNA]</scope>
    <source>
        <strain evidence="3">JCM 17919</strain>
    </source>
</reference>
<dbReference type="Pfam" id="PF06983">
    <property type="entry name" value="3-dmu-9_3-mt"/>
    <property type="match status" value="1"/>
</dbReference>
<dbReference type="SUPFAM" id="SSF54593">
    <property type="entry name" value="Glyoxalase/Bleomycin resistance protein/Dihydroxybiphenyl dioxygenase"/>
    <property type="match status" value="1"/>
</dbReference>
<protein>
    <submittedName>
        <fullName evidence="2">VOC family protein</fullName>
    </submittedName>
</protein>
<dbReference type="Gene3D" id="3.10.180.10">
    <property type="entry name" value="2,3-Dihydroxybiphenyl 1,2-Dioxygenase, domain 1"/>
    <property type="match status" value="1"/>
</dbReference>
<dbReference type="Proteomes" id="UP001501725">
    <property type="component" value="Unassembled WGS sequence"/>
</dbReference>
<evidence type="ECO:0000313" key="2">
    <source>
        <dbReference type="EMBL" id="GAA4341707.1"/>
    </source>
</evidence>
<dbReference type="PANTHER" id="PTHR33990">
    <property type="entry name" value="PROTEIN YJDN-RELATED"/>
    <property type="match status" value="1"/>
</dbReference>
<sequence>MPQITPFLWFNGHAEEAATFYTSVFPNSAIGPISRPDPAGPALVVPFSLDGKAFLALNGGPQYTFTEATSFVISCNTQQEIDHYWNALTEGGTPSRCGWLKDRYGLSWQVVPAQMGALMSDPDPAKAQRVMAAMMQMDKLDIAALEAAKAGTTEAV</sequence>
<dbReference type="CDD" id="cd06588">
    <property type="entry name" value="PhnB_like"/>
    <property type="match status" value="1"/>
</dbReference>
<evidence type="ECO:0000313" key="3">
    <source>
        <dbReference type="Proteomes" id="UP001501725"/>
    </source>
</evidence>
<dbReference type="InterPro" id="IPR029068">
    <property type="entry name" value="Glyas_Bleomycin-R_OHBP_Dase"/>
</dbReference>
<accession>A0ABP8HP99</accession>
<dbReference type="InterPro" id="IPR028973">
    <property type="entry name" value="PhnB-like"/>
</dbReference>
<organism evidence="2 3">
    <name type="scientific">Flaviaesturariibacter amylovorans</name>
    <dbReference type="NCBI Taxonomy" id="1084520"/>
    <lineage>
        <taxon>Bacteria</taxon>
        <taxon>Pseudomonadati</taxon>
        <taxon>Bacteroidota</taxon>
        <taxon>Chitinophagia</taxon>
        <taxon>Chitinophagales</taxon>
        <taxon>Chitinophagaceae</taxon>
        <taxon>Flaviaestuariibacter</taxon>
    </lineage>
</organism>
<dbReference type="PANTHER" id="PTHR33990:SF2">
    <property type="entry name" value="PHNB-LIKE DOMAIN-CONTAINING PROTEIN"/>
    <property type="match status" value="1"/>
</dbReference>
<dbReference type="InterPro" id="IPR009725">
    <property type="entry name" value="3_dmu_93_MTrfase"/>
</dbReference>
<dbReference type="PIRSF" id="PIRSF021700">
    <property type="entry name" value="3_dmu_93_MTrfase"/>
    <property type="match status" value="1"/>
</dbReference>
<keyword evidence="3" id="KW-1185">Reference proteome</keyword>
<name>A0ABP8HP99_9BACT</name>
<proteinExistence type="predicted"/>
<evidence type="ECO:0000259" key="1">
    <source>
        <dbReference type="Pfam" id="PF06983"/>
    </source>
</evidence>
<dbReference type="RefSeq" id="WP_345257721.1">
    <property type="nucleotide sequence ID" value="NZ_BAABGY010000016.1"/>
</dbReference>
<comment type="caution">
    <text evidence="2">The sequence shown here is derived from an EMBL/GenBank/DDBJ whole genome shotgun (WGS) entry which is preliminary data.</text>
</comment>
<gene>
    <name evidence="2" type="ORF">GCM10023184_40360</name>
</gene>